<dbReference type="STRING" id="381665.SAMN05216554_1003"/>
<evidence type="ECO:0000256" key="2">
    <source>
        <dbReference type="ARBA" id="ARBA00023125"/>
    </source>
</evidence>
<dbReference type="GO" id="GO:0006950">
    <property type="term" value="P:response to stress"/>
    <property type="evidence" value="ECO:0007669"/>
    <property type="project" value="TreeGrafter"/>
</dbReference>
<dbReference type="PANTHER" id="PTHR33164:SF99">
    <property type="entry name" value="MARR FAMILY REGULATORY PROTEIN"/>
    <property type="match status" value="1"/>
</dbReference>
<dbReference type="PROSITE" id="PS01117">
    <property type="entry name" value="HTH_MARR_1"/>
    <property type="match status" value="1"/>
</dbReference>
<protein>
    <submittedName>
        <fullName evidence="5">Transcriptional regulator, MarR family</fullName>
    </submittedName>
</protein>
<dbReference type="PANTHER" id="PTHR33164">
    <property type="entry name" value="TRANSCRIPTIONAL REGULATOR, MARR FAMILY"/>
    <property type="match status" value="1"/>
</dbReference>
<evidence type="ECO:0000313" key="5">
    <source>
        <dbReference type="EMBL" id="SDY64308.1"/>
    </source>
</evidence>
<dbReference type="EMBL" id="FNPZ01000001">
    <property type="protein sequence ID" value="SDY64308.1"/>
    <property type="molecule type" value="Genomic_DNA"/>
</dbReference>
<gene>
    <name evidence="5" type="ORF">SAMN05216554_1003</name>
</gene>
<evidence type="ECO:0000256" key="3">
    <source>
        <dbReference type="ARBA" id="ARBA00023163"/>
    </source>
</evidence>
<keyword evidence="6" id="KW-1185">Reference proteome</keyword>
<keyword evidence="1" id="KW-0805">Transcription regulation</keyword>
<keyword evidence="3" id="KW-0804">Transcription</keyword>
<reference evidence="5 6" key="1">
    <citation type="submission" date="2016-10" db="EMBL/GenBank/DDBJ databases">
        <authorList>
            <person name="de Groot N.N."/>
        </authorList>
    </citation>
    <scope>NUCLEOTIDE SEQUENCE [LARGE SCALE GENOMIC DNA]</scope>
    <source>
        <strain evidence="5 6">CGMCC 4.3491</strain>
    </source>
</reference>
<dbReference type="PROSITE" id="PS50995">
    <property type="entry name" value="HTH_MARR_2"/>
    <property type="match status" value="1"/>
</dbReference>
<dbReference type="InterPro" id="IPR036388">
    <property type="entry name" value="WH-like_DNA-bd_sf"/>
</dbReference>
<dbReference type="InterPro" id="IPR000835">
    <property type="entry name" value="HTH_MarR-typ"/>
</dbReference>
<evidence type="ECO:0000313" key="6">
    <source>
        <dbReference type="Proteomes" id="UP000198891"/>
    </source>
</evidence>
<dbReference type="SMART" id="SM00347">
    <property type="entry name" value="HTH_MARR"/>
    <property type="match status" value="1"/>
</dbReference>
<dbReference type="AlphaFoldDB" id="A0A1H3LK13"/>
<dbReference type="Proteomes" id="UP000198891">
    <property type="component" value="Unassembled WGS sequence"/>
</dbReference>
<feature type="domain" description="HTH marR-type" evidence="4">
    <location>
        <begin position="5"/>
        <end position="139"/>
    </location>
</feature>
<dbReference type="OrthoDB" id="122135at2"/>
<dbReference type="GO" id="GO:0003677">
    <property type="term" value="F:DNA binding"/>
    <property type="evidence" value="ECO:0007669"/>
    <property type="project" value="UniProtKB-KW"/>
</dbReference>
<evidence type="ECO:0000256" key="1">
    <source>
        <dbReference type="ARBA" id="ARBA00023015"/>
    </source>
</evidence>
<accession>A0A1H3LK13</accession>
<dbReference type="SUPFAM" id="SSF46785">
    <property type="entry name" value="Winged helix' DNA-binding domain"/>
    <property type="match status" value="1"/>
</dbReference>
<dbReference type="InterPro" id="IPR039422">
    <property type="entry name" value="MarR/SlyA-like"/>
</dbReference>
<proteinExistence type="predicted"/>
<dbReference type="RefSeq" id="WP_092549586.1">
    <property type="nucleotide sequence ID" value="NZ_FNPZ01000001.1"/>
</dbReference>
<evidence type="ECO:0000259" key="4">
    <source>
        <dbReference type="PROSITE" id="PS50995"/>
    </source>
</evidence>
<dbReference type="GO" id="GO:0003700">
    <property type="term" value="F:DNA-binding transcription factor activity"/>
    <property type="evidence" value="ECO:0007669"/>
    <property type="project" value="InterPro"/>
</dbReference>
<dbReference type="InterPro" id="IPR036390">
    <property type="entry name" value="WH_DNA-bd_sf"/>
</dbReference>
<dbReference type="Gene3D" id="1.10.10.10">
    <property type="entry name" value="Winged helix-like DNA-binding domain superfamily/Winged helix DNA-binding domain"/>
    <property type="match status" value="1"/>
</dbReference>
<organism evidence="5 6">
    <name type="scientific">Herbiconiux ginsengi</name>
    <dbReference type="NCBI Taxonomy" id="381665"/>
    <lineage>
        <taxon>Bacteria</taxon>
        <taxon>Bacillati</taxon>
        <taxon>Actinomycetota</taxon>
        <taxon>Actinomycetes</taxon>
        <taxon>Micrococcales</taxon>
        <taxon>Microbacteriaceae</taxon>
        <taxon>Herbiconiux</taxon>
    </lineage>
</organism>
<sequence length="139" mass="15130">MSRNGADLALLLLGGFRFMADEATVRLAARGHPGVRPAHDFALRAIADGAGSVSEVGRRTSVSKQAAAKTVAFLEEGGYVRRAPDERDRRRSHLAVTDRGNSLMSEGEAVFDELRAQWESLVGRDRVADVQTALQRLLE</sequence>
<name>A0A1H3LK13_9MICO</name>
<dbReference type="Pfam" id="PF12802">
    <property type="entry name" value="MarR_2"/>
    <property type="match status" value="1"/>
</dbReference>
<keyword evidence="2" id="KW-0238">DNA-binding</keyword>
<dbReference type="InterPro" id="IPR023187">
    <property type="entry name" value="Tscrpt_reg_MarR-type_CS"/>
</dbReference>